<gene>
    <name evidence="1" type="ORF">BGZ65_010652</name>
</gene>
<accession>A0A9P6SRN2</accession>
<proteinExistence type="predicted"/>
<dbReference type="InterPro" id="IPR032675">
    <property type="entry name" value="LRR_dom_sf"/>
</dbReference>
<dbReference type="SUPFAM" id="SSF52047">
    <property type="entry name" value="RNI-like"/>
    <property type="match status" value="1"/>
</dbReference>
<name>A0A9P6SRN2_9FUNG</name>
<comment type="caution">
    <text evidence="1">The sequence shown here is derived from an EMBL/GenBank/DDBJ whole genome shotgun (WGS) entry which is preliminary data.</text>
</comment>
<sequence length="323" mass="37387">DLSFWSHLKLSEKDVNTFWQLCTHLERLEIHGLSTPKQSNLLLMTFPSIKELELSTEDDPTLEFIQRCPNLTSIKYGYGIDRTRFASSFSELVTVKTWPHLHSVSMMETGIAEDDILRIIGGIQRINTFMINYSSYSFGSDAMEQLRPHFSNIRVLRLHHRYVKSNSRIAQEILTSCPLLEQLTAPPIDASVVAEGNPWVCTRLQKLRLIFFYEDSALPRLQPLLFDQLARLVRLEEWCMGYSHAGFRHQQVDLTLENGLGKLSTLRSLRSIDFGNTCQEIGQQEIDWILEHWTELENIKYRRNASVNGVLKKRMMEHGITMS</sequence>
<reference evidence="1" key="1">
    <citation type="journal article" date="2020" name="Fungal Divers.">
        <title>Resolving the Mortierellaceae phylogeny through synthesis of multi-gene phylogenetics and phylogenomics.</title>
        <authorList>
            <person name="Vandepol N."/>
            <person name="Liber J."/>
            <person name="Desiro A."/>
            <person name="Na H."/>
            <person name="Kennedy M."/>
            <person name="Barry K."/>
            <person name="Grigoriev I.V."/>
            <person name="Miller A.N."/>
            <person name="O'Donnell K."/>
            <person name="Stajich J.E."/>
            <person name="Bonito G."/>
        </authorList>
    </citation>
    <scope>NUCLEOTIDE SEQUENCE</scope>
    <source>
        <strain evidence="1">MES-2147</strain>
    </source>
</reference>
<feature type="non-terminal residue" evidence="1">
    <location>
        <position position="1"/>
    </location>
</feature>
<protein>
    <submittedName>
        <fullName evidence="1">Uncharacterized protein</fullName>
    </submittedName>
</protein>
<keyword evidence="2" id="KW-1185">Reference proteome</keyword>
<dbReference type="OrthoDB" id="2317279at2759"/>
<evidence type="ECO:0000313" key="2">
    <source>
        <dbReference type="Proteomes" id="UP000749646"/>
    </source>
</evidence>
<evidence type="ECO:0000313" key="1">
    <source>
        <dbReference type="EMBL" id="KAF9993773.1"/>
    </source>
</evidence>
<organism evidence="1 2">
    <name type="scientific">Modicella reniformis</name>
    <dbReference type="NCBI Taxonomy" id="1440133"/>
    <lineage>
        <taxon>Eukaryota</taxon>
        <taxon>Fungi</taxon>
        <taxon>Fungi incertae sedis</taxon>
        <taxon>Mucoromycota</taxon>
        <taxon>Mortierellomycotina</taxon>
        <taxon>Mortierellomycetes</taxon>
        <taxon>Mortierellales</taxon>
        <taxon>Mortierellaceae</taxon>
        <taxon>Modicella</taxon>
    </lineage>
</organism>
<dbReference type="EMBL" id="JAAAHW010001746">
    <property type="protein sequence ID" value="KAF9993773.1"/>
    <property type="molecule type" value="Genomic_DNA"/>
</dbReference>
<dbReference type="Proteomes" id="UP000749646">
    <property type="component" value="Unassembled WGS sequence"/>
</dbReference>
<dbReference type="AlphaFoldDB" id="A0A9P6SRN2"/>
<dbReference type="Gene3D" id="3.80.10.10">
    <property type="entry name" value="Ribonuclease Inhibitor"/>
    <property type="match status" value="1"/>
</dbReference>